<feature type="transmembrane region" description="Helical" evidence="12">
    <location>
        <begin position="1106"/>
        <end position="1128"/>
    </location>
</feature>
<dbReference type="InterPro" id="IPR008250">
    <property type="entry name" value="ATPase_P-typ_transduc_dom_A_sf"/>
</dbReference>
<dbReference type="EMBL" id="CABVLU010000005">
    <property type="protein sequence ID" value="VVT57417.1"/>
    <property type="molecule type" value="Genomic_DNA"/>
</dbReference>
<feature type="transmembrane region" description="Helical" evidence="12">
    <location>
        <begin position="138"/>
        <end position="155"/>
    </location>
</feature>
<evidence type="ECO:0000256" key="9">
    <source>
        <dbReference type="ARBA" id="ARBA00022967"/>
    </source>
</evidence>
<dbReference type="GO" id="GO:0019829">
    <property type="term" value="F:ATPase-coupled monoatomic cation transmembrane transporter activity"/>
    <property type="evidence" value="ECO:0007669"/>
    <property type="project" value="TreeGrafter"/>
</dbReference>
<evidence type="ECO:0000256" key="7">
    <source>
        <dbReference type="ARBA" id="ARBA00022840"/>
    </source>
</evidence>
<dbReference type="InterPro" id="IPR023299">
    <property type="entry name" value="ATPase_P-typ_cyto_dom_N"/>
</dbReference>
<dbReference type="PANTHER" id="PTHR45630:SF7">
    <property type="entry name" value="ENDOPLASMIC RETICULUM TRANSMEMBRANE HELIX TRANSLOCASE"/>
    <property type="match status" value="1"/>
</dbReference>
<dbReference type="GO" id="GO:0016887">
    <property type="term" value="F:ATP hydrolysis activity"/>
    <property type="evidence" value="ECO:0007669"/>
    <property type="project" value="InterPro"/>
</dbReference>
<dbReference type="InterPro" id="IPR047820">
    <property type="entry name" value="P5A-type_ATPase"/>
</dbReference>
<dbReference type="PROSITE" id="PS01229">
    <property type="entry name" value="COF_2"/>
    <property type="match status" value="1"/>
</dbReference>
<dbReference type="GO" id="GO:0015662">
    <property type="term" value="F:P-type ion transporter activity"/>
    <property type="evidence" value="ECO:0007669"/>
    <property type="project" value="TreeGrafter"/>
</dbReference>
<accession>A0A5E8C199</accession>
<feature type="transmembrane region" description="Helical" evidence="12">
    <location>
        <begin position="161"/>
        <end position="178"/>
    </location>
</feature>
<dbReference type="GO" id="GO:0005789">
    <property type="term" value="C:endoplasmic reticulum membrane"/>
    <property type="evidence" value="ECO:0007669"/>
    <property type="project" value="UniProtKB-SubCell"/>
</dbReference>
<comment type="subcellular location">
    <subcellularLocation>
        <location evidence="1">Endoplasmic reticulum membrane</location>
        <topology evidence="1">Multi-pass membrane protein</topology>
    </subcellularLocation>
</comment>
<dbReference type="GeneID" id="43584499"/>
<evidence type="ECO:0000256" key="10">
    <source>
        <dbReference type="ARBA" id="ARBA00022989"/>
    </source>
</evidence>
<evidence type="ECO:0000259" key="13">
    <source>
        <dbReference type="Pfam" id="PF00122"/>
    </source>
</evidence>
<dbReference type="PROSITE" id="PS00154">
    <property type="entry name" value="ATPASE_E1_E2"/>
    <property type="match status" value="1"/>
</dbReference>
<dbReference type="Pfam" id="PF13246">
    <property type="entry name" value="Cation_ATPase"/>
    <property type="match status" value="1"/>
</dbReference>
<sequence>MRLRASKLVPNSSIAEATLHNPLPLIYRPYAQSVEEASLIRLIPVANGGASEICTIQRAFYDGDEEISFLFQRRRFIYNFETGTFNPPSFTIDSPQKISFYQQSVGLTGDLENLERQYGENKFDIPIPTFLELWKEHVVAPFFVFQMFCVALWLLDEMWYYPLFTLFMLLAFESTVVWQRQTTLREFRGMSITPYKIWAYRAKEWIEIDSDELLPGDLISVTRSKEESGLPCDLILVNGTTIVNEAMLSGESTPLLKESISLRPGDEFIDVEGLDKNSILHGGTKALQVTPPINPHVPLPPDNGALAIVTKIGFETSQGSLVRVMIFSTERVGAGNKEAYFFILFLLNFAIAASWYVWKEGVKSNRKRSKLILDCILIITSVVPPELPMELTLAVNSSLASLSKFYIYCTEPFRIPFAGRIDVCCFDKTGTLTGEDLVVEGIAGIAANPTVLSSVSEISRETSLVLAAAHALVLLDDGETVGDPMEKNTLKAIKWIVAKNDIVQNKEIPSQKLTILRRFQFSSALKRSSSIANVEGKTLIAVKGAPETLRGMIDTLPKEYETTFKSFTRSGSRVLALGYKYLENNISPSRLNKITREEVESHLIFAGFLVFHTPLKEDAVETVKMLNESSHRVVMITGDNPLTAVHVAKEVGIVERETLILDLPEVNHGDHELVWRSVDESTIIPVKPSDPLNLSIFEDFDLCVTGYALAKLSNHQHIVDLVKHTWIYARVSPLQKEFILKVLKEAGYMTLMCGDGTNDVGALKQAHVGVALLNGTTGGMNKMADDRKIEATKQVYEKQVALMKRWGSTKIPPVPPAIAHLYPPGPNNPHYRKAVEEKGGVLDEKTIQEIEKYTNTDEAPQQAAAFADKLTSIIEENEDEAPKLKLGDASVAAPFTSKLADVSAITKIIRQGRCTLVATIQMYKILALNCLISAYSLSVLYLAGIKIGDAQATASGLLLSVCFMSISRSRAIEKLSKQRPQPGIFNIYIMGSILGQFAVHIATLVFITNRVYEIEPRQNDIDLEAEFKPSLLNTAIYLLQLGQQVSTFAVNYQGRPFRESLRENRGMYYGLLGVGALALSGSTEFIPELNEVLKLVPMTDKFRFQLTGSILLDLGACWLIELTLKFFFMDYKPADIALRLDERKGHLLLKKEK</sequence>
<keyword evidence="11 12" id="KW-0472">Membrane</keyword>
<protein>
    <recommendedName>
        <fullName evidence="13">P-type ATPase A domain-containing protein</fullName>
    </recommendedName>
</protein>
<dbReference type="NCBIfam" id="TIGR01657">
    <property type="entry name" value="P-ATPase-V"/>
    <property type="match status" value="1"/>
</dbReference>
<feature type="transmembrane region" description="Helical" evidence="12">
    <location>
        <begin position="1067"/>
        <end position="1086"/>
    </location>
</feature>
<feature type="transmembrane region" description="Helical" evidence="12">
    <location>
        <begin position="339"/>
        <end position="358"/>
    </location>
</feature>
<dbReference type="SFLD" id="SFLDG00002">
    <property type="entry name" value="C1.7:_P-type_atpase_like"/>
    <property type="match status" value="1"/>
</dbReference>
<keyword evidence="6" id="KW-0256">Endoplasmic reticulum</keyword>
<dbReference type="SUPFAM" id="SSF81660">
    <property type="entry name" value="Metal cation-transporting ATPase, ATP-binding domain N"/>
    <property type="match status" value="1"/>
</dbReference>
<name>A0A5E8C199_9ASCO</name>
<dbReference type="GO" id="GO:0006874">
    <property type="term" value="P:intracellular calcium ion homeostasis"/>
    <property type="evidence" value="ECO:0007669"/>
    <property type="project" value="TreeGrafter"/>
</dbReference>
<dbReference type="Pfam" id="PF00122">
    <property type="entry name" value="E1-E2_ATPase"/>
    <property type="match status" value="1"/>
</dbReference>
<dbReference type="InterPro" id="IPR044492">
    <property type="entry name" value="P_typ_ATPase_HD_dom"/>
</dbReference>
<dbReference type="RefSeq" id="XP_031856290.1">
    <property type="nucleotide sequence ID" value="XM_032000399.1"/>
</dbReference>
<dbReference type="FunFam" id="3.40.50.1000:FF:000071">
    <property type="entry name" value="Cation-transporting ATPase"/>
    <property type="match status" value="1"/>
</dbReference>
<dbReference type="SUPFAM" id="SSF81653">
    <property type="entry name" value="Calcium ATPase, transduction domain A"/>
    <property type="match status" value="1"/>
</dbReference>
<dbReference type="InterPro" id="IPR018303">
    <property type="entry name" value="ATPase_P-typ_P_site"/>
</dbReference>
<dbReference type="GO" id="GO:0046872">
    <property type="term" value="F:metal ion binding"/>
    <property type="evidence" value="ECO:0007669"/>
    <property type="project" value="UniProtKB-KW"/>
</dbReference>
<dbReference type="AlphaFoldDB" id="A0A5E8C199"/>
<dbReference type="SUPFAM" id="SSF81665">
    <property type="entry name" value="Calcium ATPase, transmembrane domain M"/>
    <property type="match status" value="1"/>
</dbReference>
<dbReference type="FunFam" id="2.70.150.10:FF:000049">
    <property type="entry name" value="Cation-transporting ATPase"/>
    <property type="match status" value="1"/>
</dbReference>
<evidence type="ECO:0000256" key="11">
    <source>
        <dbReference type="ARBA" id="ARBA00023136"/>
    </source>
</evidence>
<dbReference type="CDD" id="cd07543">
    <property type="entry name" value="P-type_ATPase_cation"/>
    <property type="match status" value="1"/>
</dbReference>
<evidence type="ECO:0000256" key="1">
    <source>
        <dbReference type="ARBA" id="ARBA00004477"/>
    </source>
</evidence>
<dbReference type="PRINTS" id="PR00119">
    <property type="entry name" value="CATATPASE"/>
</dbReference>
<organism evidence="14 15">
    <name type="scientific">Magnusiomyces paraingens</name>
    <dbReference type="NCBI Taxonomy" id="2606893"/>
    <lineage>
        <taxon>Eukaryota</taxon>
        <taxon>Fungi</taxon>
        <taxon>Dikarya</taxon>
        <taxon>Ascomycota</taxon>
        <taxon>Saccharomycotina</taxon>
        <taxon>Dipodascomycetes</taxon>
        <taxon>Dipodascales</taxon>
        <taxon>Dipodascaceae</taxon>
        <taxon>Magnusiomyces</taxon>
    </lineage>
</organism>
<dbReference type="Proteomes" id="UP000398389">
    <property type="component" value="Unassembled WGS sequence"/>
</dbReference>
<dbReference type="InterPro" id="IPR059000">
    <property type="entry name" value="ATPase_P-type_domA"/>
</dbReference>
<gene>
    <name evidence="14" type="ORF">SAPINGB_P005685</name>
</gene>
<evidence type="ECO:0000256" key="8">
    <source>
        <dbReference type="ARBA" id="ARBA00022842"/>
    </source>
</evidence>
<evidence type="ECO:0000313" key="14">
    <source>
        <dbReference type="EMBL" id="VVT57417.1"/>
    </source>
</evidence>
<dbReference type="Gene3D" id="2.70.150.10">
    <property type="entry name" value="Calcium-transporting ATPase, cytoplasmic transduction domain A"/>
    <property type="match status" value="1"/>
</dbReference>
<keyword evidence="15" id="KW-1185">Reference proteome</keyword>
<evidence type="ECO:0000256" key="6">
    <source>
        <dbReference type="ARBA" id="ARBA00022824"/>
    </source>
</evidence>
<dbReference type="PANTHER" id="PTHR45630">
    <property type="entry name" value="CATION-TRANSPORTING ATPASE-RELATED"/>
    <property type="match status" value="1"/>
</dbReference>
<dbReference type="InterPro" id="IPR001757">
    <property type="entry name" value="P_typ_ATPase"/>
</dbReference>
<dbReference type="InterPro" id="IPR023298">
    <property type="entry name" value="ATPase_P-typ_TM_dom_sf"/>
</dbReference>
<feature type="domain" description="P-type ATPase A" evidence="13">
    <location>
        <begin position="193"/>
        <end position="324"/>
    </location>
</feature>
<proteinExistence type="inferred from homology"/>
<dbReference type="OrthoDB" id="48943at2759"/>
<keyword evidence="7" id="KW-0067">ATP-binding</keyword>
<dbReference type="InterPro" id="IPR006544">
    <property type="entry name" value="P-type_TPase_V"/>
</dbReference>
<evidence type="ECO:0000256" key="5">
    <source>
        <dbReference type="ARBA" id="ARBA00022741"/>
    </source>
</evidence>
<dbReference type="GO" id="GO:0005524">
    <property type="term" value="F:ATP binding"/>
    <property type="evidence" value="ECO:0007669"/>
    <property type="project" value="UniProtKB-KW"/>
</dbReference>
<dbReference type="InterPro" id="IPR036412">
    <property type="entry name" value="HAD-like_sf"/>
</dbReference>
<evidence type="ECO:0000256" key="3">
    <source>
        <dbReference type="ARBA" id="ARBA00022692"/>
    </source>
</evidence>
<dbReference type="SFLD" id="SFLDS00003">
    <property type="entry name" value="Haloacid_Dehalogenase"/>
    <property type="match status" value="1"/>
</dbReference>
<keyword evidence="4" id="KW-0479">Metal-binding</keyword>
<reference evidence="14 15" key="1">
    <citation type="submission" date="2019-09" db="EMBL/GenBank/DDBJ databases">
        <authorList>
            <person name="Brejova B."/>
        </authorList>
    </citation>
    <scope>NUCLEOTIDE SEQUENCE [LARGE SCALE GENOMIC DNA]</scope>
</reference>
<evidence type="ECO:0000256" key="2">
    <source>
        <dbReference type="ARBA" id="ARBA00006000"/>
    </source>
</evidence>
<dbReference type="SUPFAM" id="SSF56784">
    <property type="entry name" value="HAD-like"/>
    <property type="match status" value="1"/>
</dbReference>
<dbReference type="NCBIfam" id="TIGR01494">
    <property type="entry name" value="ATPase_P-type"/>
    <property type="match status" value="2"/>
</dbReference>
<dbReference type="Gene3D" id="3.40.1110.10">
    <property type="entry name" value="Calcium-transporting ATPase, cytoplasmic domain N"/>
    <property type="match status" value="1"/>
</dbReference>
<comment type="similarity">
    <text evidence="2">Belongs to the cation transport ATPase (P-type) (TC 3.A.3) family. Type V subfamily.</text>
</comment>
<dbReference type="Gene3D" id="3.40.50.1000">
    <property type="entry name" value="HAD superfamily/HAD-like"/>
    <property type="match status" value="1"/>
</dbReference>
<dbReference type="InterPro" id="IPR023214">
    <property type="entry name" value="HAD_sf"/>
</dbReference>
<keyword evidence="8" id="KW-0460">Magnesium</keyword>
<evidence type="ECO:0000256" key="12">
    <source>
        <dbReference type="SAM" id="Phobius"/>
    </source>
</evidence>
<keyword evidence="3 12" id="KW-0812">Transmembrane</keyword>
<dbReference type="SFLD" id="SFLDF00027">
    <property type="entry name" value="p-type_atpase"/>
    <property type="match status" value="1"/>
</dbReference>
<evidence type="ECO:0000313" key="15">
    <source>
        <dbReference type="Proteomes" id="UP000398389"/>
    </source>
</evidence>
<keyword evidence="10 12" id="KW-1133">Transmembrane helix</keyword>
<evidence type="ECO:0000256" key="4">
    <source>
        <dbReference type="ARBA" id="ARBA00022723"/>
    </source>
</evidence>
<feature type="transmembrane region" description="Helical" evidence="12">
    <location>
        <begin position="987"/>
        <end position="1007"/>
    </location>
</feature>
<keyword evidence="5" id="KW-0547">Nucleotide-binding</keyword>
<keyword evidence="9" id="KW-1278">Translocase</keyword>